<protein>
    <submittedName>
        <fullName evidence="3">Sugar-phosphate isomerase RpiB/LacA/LacB family</fullName>
        <ecNumber evidence="3">5.3.1.-</ecNumber>
    </submittedName>
</protein>
<comment type="similarity">
    <text evidence="1">Belongs to the LacAB/RpiB family.</text>
</comment>
<dbReference type="HOGENOM" id="CLU_091396_1_2_9"/>
<reference evidence="4" key="1">
    <citation type="submission" date="2011-07" db="EMBL/GenBank/DDBJ databases">
        <title>Complete genome sequence of Acetobacterium woodii.</title>
        <authorList>
            <person name="Poehlein A."/>
            <person name="Schmidt S."/>
            <person name="Kaster A.-K."/>
            <person name="Goenrich M."/>
            <person name="Vollmers J."/>
            <person name="Thuermer A."/>
            <person name="Gottschalk G."/>
            <person name="Thauer R.K."/>
            <person name="Daniel R."/>
            <person name="Mueller V."/>
        </authorList>
    </citation>
    <scope>NUCLEOTIDE SEQUENCE [LARGE SCALE GENOMIC DNA]</scope>
    <source>
        <strain evidence="4">ATCC 29683 / DSM 1030 / JCM 2381 / KCTC 1655 / WB1</strain>
    </source>
</reference>
<dbReference type="KEGG" id="awo:Awo_c23300"/>
<gene>
    <name evidence="3" type="ordered locus">Awo_c23300</name>
</gene>
<dbReference type="GO" id="GO:0016861">
    <property type="term" value="F:intramolecular oxidoreductase activity, interconverting aldoses and ketoses"/>
    <property type="evidence" value="ECO:0007669"/>
    <property type="project" value="UniProtKB-ARBA"/>
</dbReference>
<proteinExistence type="inferred from homology"/>
<reference evidence="3 4" key="2">
    <citation type="journal article" date="2012" name="PLoS ONE">
        <title>An ancient pathway combining carbon dioxide fixation with the generation and utilization of a sodium ion gradient for ATP synthesis.</title>
        <authorList>
            <person name="Poehlein A."/>
            <person name="Schmidt S."/>
            <person name="Kaster A.K."/>
            <person name="Goenrich M."/>
            <person name="Vollmers J."/>
            <person name="Thurmer A."/>
            <person name="Bertsch J."/>
            <person name="Schuchmann K."/>
            <person name="Voigt B."/>
            <person name="Hecker M."/>
            <person name="Daniel R."/>
            <person name="Thauer R.K."/>
            <person name="Gottschalk G."/>
            <person name="Muller V."/>
        </authorList>
    </citation>
    <scope>NUCLEOTIDE SEQUENCE [LARGE SCALE GENOMIC DNA]</scope>
    <source>
        <strain evidence="4">ATCC 29683 / DSM 1030 / JCM 2381 / KCTC 1655 / WB1</strain>
    </source>
</reference>
<evidence type="ECO:0000256" key="1">
    <source>
        <dbReference type="ARBA" id="ARBA00008754"/>
    </source>
</evidence>
<dbReference type="PANTHER" id="PTHR43732:SF1">
    <property type="entry name" value="RIBOSE 5-PHOSPHATE ISOMERASE"/>
    <property type="match status" value="1"/>
</dbReference>
<dbReference type="AlphaFoldDB" id="H6LCW6"/>
<dbReference type="EMBL" id="CP002987">
    <property type="protein sequence ID" value="AFA49103.1"/>
    <property type="molecule type" value="Genomic_DNA"/>
</dbReference>
<evidence type="ECO:0000313" key="3">
    <source>
        <dbReference type="EMBL" id="AFA49103.1"/>
    </source>
</evidence>
<name>H6LCW6_ACEWD</name>
<evidence type="ECO:0000256" key="2">
    <source>
        <dbReference type="ARBA" id="ARBA00023235"/>
    </source>
</evidence>
<dbReference type="InterPro" id="IPR036569">
    <property type="entry name" value="RpiB_LacA_LacB_sf"/>
</dbReference>
<dbReference type="GO" id="GO:0005975">
    <property type="term" value="P:carbohydrate metabolic process"/>
    <property type="evidence" value="ECO:0007669"/>
    <property type="project" value="InterPro"/>
</dbReference>
<dbReference type="InterPro" id="IPR051812">
    <property type="entry name" value="SPI_LacAB/RpiB"/>
</dbReference>
<keyword evidence="2 3" id="KW-0413">Isomerase</keyword>
<evidence type="ECO:0000313" key="4">
    <source>
        <dbReference type="Proteomes" id="UP000007177"/>
    </source>
</evidence>
<dbReference type="Gene3D" id="3.40.1400.10">
    <property type="entry name" value="Sugar-phosphate isomerase, RpiB/LacA/LacB"/>
    <property type="match status" value="1"/>
</dbReference>
<accession>H6LCW6</accession>
<dbReference type="Pfam" id="PF02502">
    <property type="entry name" value="LacAB_rpiB"/>
    <property type="match status" value="1"/>
</dbReference>
<dbReference type="InterPro" id="IPR003500">
    <property type="entry name" value="RpiB_LacA_LacB"/>
</dbReference>
<dbReference type="NCBIfam" id="TIGR00689">
    <property type="entry name" value="rpiB_lacA_lacB"/>
    <property type="match status" value="1"/>
</dbReference>
<dbReference type="STRING" id="931626.Awo_c23300"/>
<dbReference type="SUPFAM" id="SSF89623">
    <property type="entry name" value="Ribose/Galactose isomerase RpiB/AlsB"/>
    <property type="match status" value="1"/>
</dbReference>
<dbReference type="Proteomes" id="UP000007177">
    <property type="component" value="Chromosome"/>
</dbReference>
<organism evidence="3 4">
    <name type="scientific">Acetobacterium woodii (strain ATCC 29683 / DSM 1030 / JCM 2381 / KCTC 1655 / WB1)</name>
    <dbReference type="NCBI Taxonomy" id="931626"/>
    <lineage>
        <taxon>Bacteria</taxon>
        <taxon>Bacillati</taxon>
        <taxon>Bacillota</taxon>
        <taxon>Clostridia</taxon>
        <taxon>Eubacteriales</taxon>
        <taxon>Eubacteriaceae</taxon>
        <taxon>Acetobacterium</taxon>
    </lineage>
</organism>
<dbReference type="NCBIfam" id="NF004051">
    <property type="entry name" value="PRK05571.1"/>
    <property type="match status" value="1"/>
</dbReference>
<keyword evidence="4" id="KW-1185">Reference proteome</keyword>
<dbReference type="PIRSF" id="PIRSF005384">
    <property type="entry name" value="RpiB_LacA_B"/>
    <property type="match status" value="1"/>
</dbReference>
<dbReference type="PANTHER" id="PTHR43732">
    <property type="entry name" value="RIBOSE 5-PHOSPHATE ISOMERASE-RELATED"/>
    <property type="match status" value="1"/>
</dbReference>
<dbReference type="EC" id="5.3.1.-" evidence="3"/>
<dbReference type="eggNOG" id="COG0698">
    <property type="taxonomic scope" value="Bacteria"/>
</dbReference>
<sequence>MILENLKIKNKEIEMKIAIGCDPNAKEYKAVLIPFIKELGYECTDFGSADPVYANVAIAVAEAVARKEYDRGILICGTGIGVSIAANKVKGAYAALVNNIYQAQRAQLSNNANIITLGAQVTGIELGKCFVREYLSLSFDPNSRSANKVERISEYELGKREE</sequence>